<reference evidence="2 3" key="1">
    <citation type="journal article" date="2014" name="Antonie Van Leeuwenhoek">
        <title>Fictibacillus enclensis sp. nov., isolated from marine sediment.</title>
        <authorList>
            <person name="Dastager S.G."/>
            <person name="Mawlankar R."/>
            <person name="Srinivasan K."/>
            <person name="Tang S.K."/>
            <person name="Lee J.C."/>
            <person name="Ramana V.V."/>
            <person name="Shouche Y.S."/>
        </authorList>
    </citation>
    <scope>NUCLEOTIDE SEQUENCE [LARGE SCALE GENOMIC DNA]</scope>
    <source>
        <strain evidence="2 3">NIO-1003</strain>
    </source>
</reference>
<proteinExistence type="predicted"/>
<protein>
    <submittedName>
        <fullName evidence="2">Uncharacterized protein</fullName>
    </submittedName>
</protein>
<dbReference type="EMBL" id="LNQN01000001">
    <property type="protein sequence ID" value="KSU85595.1"/>
    <property type="molecule type" value="Genomic_DNA"/>
</dbReference>
<dbReference type="PIRSF" id="PIRSF036710">
    <property type="entry name" value="YphA_Bacsu"/>
    <property type="match status" value="1"/>
</dbReference>
<evidence type="ECO:0000313" key="3">
    <source>
        <dbReference type="Proteomes" id="UP000054099"/>
    </source>
</evidence>
<feature type="transmembrane region" description="Helical" evidence="1">
    <location>
        <begin position="75"/>
        <end position="95"/>
    </location>
</feature>
<feature type="transmembrane region" description="Helical" evidence="1">
    <location>
        <begin position="101"/>
        <end position="123"/>
    </location>
</feature>
<dbReference type="OrthoDB" id="2965169at2"/>
<keyword evidence="1" id="KW-0812">Transmembrane</keyword>
<keyword evidence="1" id="KW-0472">Membrane</keyword>
<keyword evidence="3" id="KW-1185">Reference proteome</keyword>
<dbReference type="AlphaFoldDB" id="A0A0V8JEZ7"/>
<organism evidence="2 3">
    <name type="scientific">Fictibacillus enclensis</name>
    <dbReference type="NCBI Taxonomy" id="1017270"/>
    <lineage>
        <taxon>Bacteria</taxon>
        <taxon>Bacillati</taxon>
        <taxon>Bacillota</taxon>
        <taxon>Bacilli</taxon>
        <taxon>Bacillales</taxon>
        <taxon>Fictibacillaceae</taxon>
        <taxon>Fictibacillus</taxon>
    </lineage>
</organism>
<evidence type="ECO:0000256" key="1">
    <source>
        <dbReference type="SAM" id="Phobius"/>
    </source>
</evidence>
<comment type="caution">
    <text evidence="2">The sequence shown here is derived from an EMBL/GenBank/DDBJ whole genome shotgun (WGS) entry which is preliminary data.</text>
</comment>
<feature type="transmembrane region" description="Helical" evidence="1">
    <location>
        <begin position="28"/>
        <end position="44"/>
    </location>
</feature>
<keyword evidence="1" id="KW-1133">Transmembrane helix</keyword>
<evidence type="ECO:0000313" key="2">
    <source>
        <dbReference type="EMBL" id="KSU85595.1"/>
    </source>
</evidence>
<dbReference type="InterPro" id="IPR014617">
    <property type="entry name" value="YphA_Bacsu"/>
</dbReference>
<dbReference type="Pfam" id="PF24124">
    <property type="entry name" value="YphA"/>
    <property type="match status" value="1"/>
</dbReference>
<feature type="transmembrane region" description="Helical" evidence="1">
    <location>
        <begin position="6"/>
        <end position="21"/>
    </location>
</feature>
<dbReference type="RefSeq" id="WP_061970699.1">
    <property type="nucleotide sequence ID" value="NZ_FMAV01000001.1"/>
</dbReference>
<sequence length="203" mass="23502">MDGIFFYWITWIGWAYCSFLMKASRRRTIYSIMLLMIVILQGFTLRAGNLLLHFSFVFLLVCGFLFAFRLDFKRMLSFVFCSCLIALAYNAMILFAMYDPVWIVLEVKWLLAGVLFLLSLFLLRETSLRPFMLGAGMAVGEMVYHFIIKKLTFDIELGSLTFFDVLTLSIALCFAWEGLHQFSAYVYAETVKGKGRVLKRASR</sequence>
<accession>A0A0V8JEZ7</accession>
<gene>
    <name evidence="2" type="ORF">AS030_08900</name>
</gene>
<feature type="transmembrane region" description="Helical" evidence="1">
    <location>
        <begin position="160"/>
        <end position="179"/>
    </location>
</feature>
<feature type="transmembrane region" description="Helical" evidence="1">
    <location>
        <begin position="50"/>
        <end position="68"/>
    </location>
</feature>
<name>A0A0V8JEZ7_9BACL</name>
<feature type="transmembrane region" description="Helical" evidence="1">
    <location>
        <begin position="130"/>
        <end position="148"/>
    </location>
</feature>
<dbReference type="Proteomes" id="UP000054099">
    <property type="component" value="Unassembled WGS sequence"/>
</dbReference>